<dbReference type="InterPro" id="IPR027417">
    <property type="entry name" value="P-loop_NTPase"/>
</dbReference>
<accession>G0TWW1</accession>
<proteinExistence type="predicted"/>
<organism evidence="1">
    <name type="scientific">Trypanosoma vivax (strain Y486)</name>
    <dbReference type="NCBI Taxonomy" id="1055687"/>
    <lineage>
        <taxon>Eukaryota</taxon>
        <taxon>Discoba</taxon>
        <taxon>Euglenozoa</taxon>
        <taxon>Kinetoplastea</taxon>
        <taxon>Metakinetoplastina</taxon>
        <taxon>Trypanosomatida</taxon>
        <taxon>Trypanosomatidae</taxon>
        <taxon>Trypanosoma</taxon>
        <taxon>Duttonella</taxon>
    </lineage>
</organism>
<dbReference type="AlphaFoldDB" id="G0TWW1"/>
<sequence>MLHERYTPRDLKSVAWSTQKVKELMNLISDMRNGRRLPHIVLLHGPTGCGKLSSLLAVLGEQSSSNEAGLPRTRVLHMNEAVPWDYYKFLVGTFSQGSSAVQENGESFQSNAELMHVGRPGTVSNNATSDARMHYPSSHRIVKFYGDPLNSEQQRLTRLFLDQFEKMRNTAIHSMGDADTQTTEQNSSSVLRRNLLFFIVTTHDSHSGNLVLRKLLPSFIFTHSCVYLFHCPQLTTRNMMKRIKEVLTFEQGRCPHQLPLSEEEIKVLCEHSHGDIRHALLQTEWCLLRDADKVHHAPRGDPKVSNRKRRRSDADTPTNIFYLLKSIVPDTLPEGREVPSESNIVAEENLDACSDAPPSSATKLFRDEYLDLSHATARILTQKYSVSSVAEKLNAEPAKLVGYLTNNMLSYFLPEQMDECSACVSAASHADAMRATVVFSRWRKGRSVLHTTRLTSEDENEGSGSMGLDLMSLYIFGKAYFVYHKNVYVPKTFDAKRPPPYYSFPFPRVREVQPKEGWLRSGIKSRGEYVTHFQDWGGGHTHDLFPTEQGWRDDFKQRLLGVSGKTPEFGSYMDIVRECLPALIDRCGPLDAVLLEYLPYARYIVLDHAPPTCTASSCPHTSTDKKFLEGSNTSCTWARVNPIATKKTSGPTRTWFSVPTPTAPPTQKRPCSQLQHDVLCLGLPGKLPLREEMFFLADAGELFYNTAAEHVHEASGHQSIIPLSLSAEDIEDFSD</sequence>
<evidence type="ECO:0000313" key="1">
    <source>
        <dbReference type="EMBL" id="CCC48449.1"/>
    </source>
</evidence>
<dbReference type="EMBL" id="HE573022">
    <property type="protein sequence ID" value="CCC48449.1"/>
    <property type="molecule type" value="Genomic_DNA"/>
</dbReference>
<dbReference type="Gene3D" id="3.40.50.300">
    <property type="entry name" value="P-loop containing nucleotide triphosphate hydrolases"/>
    <property type="match status" value="1"/>
</dbReference>
<reference evidence="1" key="1">
    <citation type="journal article" date="2012" name="Proc. Natl. Acad. Sci. U.S.A.">
        <title>Antigenic diversity is generated by distinct evolutionary mechanisms in African trypanosome species.</title>
        <authorList>
            <person name="Jackson A.P."/>
            <person name="Berry A."/>
            <person name="Aslett M."/>
            <person name="Allison H.C."/>
            <person name="Burton P."/>
            <person name="Vavrova-Anderson J."/>
            <person name="Brown R."/>
            <person name="Browne H."/>
            <person name="Corton N."/>
            <person name="Hauser H."/>
            <person name="Gamble J."/>
            <person name="Gilderthorp R."/>
            <person name="Marcello L."/>
            <person name="McQuillan J."/>
            <person name="Otto T.D."/>
            <person name="Quail M.A."/>
            <person name="Sanders M.J."/>
            <person name="van Tonder A."/>
            <person name="Ginger M.L."/>
            <person name="Field M.C."/>
            <person name="Barry J.D."/>
            <person name="Hertz-Fowler C."/>
            <person name="Berriman M."/>
        </authorList>
    </citation>
    <scope>NUCLEOTIDE SEQUENCE</scope>
    <source>
        <strain evidence="1">Y486</strain>
    </source>
</reference>
<protein>
    <recommendedName>
        <fullName evidence="2">AAA+ ATPase domain-containing protein</fullName>
    </recommendedName>
</protein>
<name>G0TWW1_TRYVY</name>
<evidence type="ECO:0008006" key="2">
    <source>
        <dbReference type="Google" id="ProtNLM"/>
    </source>
</evidence>
<dbReference type="VEuPathDB" id="TriTrypDB:TvY486_0602400"/>
<gene>
    <name evidence="1" type="ORF">TVY486_0602400</name>
</gene>
<dbReference type="SUPFAM" id="SSF52540">
    <property type="entry name" value="P-loop containing nucleoside triphosphate hydrolases"/>
    <property type="match status" value="1"/>
</dbReference>